<dbReference type="InterPro" id="IPR003594">
    <property type="entry name" value="HATPase_dom"/>
</dbReference>
<protein>
    <recommendedName>
        <fullName evidence="2">histidine kinase</fullName>
        <ecNumber evidence="2">2.7.13.3</ecNumber>
    </recommendedName>
</protein>
<evidence type="ECO:0000256" key="4">
    <source>
        <dbReference type="ARBA" id="ARBA00022679"/>
    </source>
</evidence>
<comment type="catalytic activity">
    <reaction evidence="1">
        <text>ATP + protein L-histidine = ADP + protein N-phospho-L-histidine.</text>
        <dbReference type="EC" id="2.7.13.3"/>
    </reaction>
</comment>
<dbReference type="Proteomes" id="UP001597472">
    <property type="component" value="Unassembled WGS sequence"/>
</dbReference>
<dbReference type="Gene3D" id="3.30.450.20">
    <property type="entry name" value="PAS domain"/>
    <property type="match status" value="2"/>
</dbReference>
<evidence type="ECO:0000256" key="3">
    <source>
        <dbReference type="ARBA" id="ARBA00022553"/>
    </source>
</evidence>
<dbReference type="PROSITE" id="PS50109">
    <property type="entry name" value="HIS_KIN"/>
    <property type="match status" value="1"/>
</dbReference>
<evidence type="ECO:0000259" key="8">
    <source>
        <dbReference type="PROSITE" id="PS50112"/>
    </source>
</evidence>
<proteinExistence type="predicted"/>
<dbReference type="SUPFAM" id="SSF55874">
    <property type="entry name" value="ATPase domain of HSP90 chaperone/DNA topoisomerase II/histidine kinase"/>
    <property type="match status" value="1"/>
</dbReference>
<dbReference type="SUPFAM" id="SSF55781">
    <property type="entry name" value="GAF domain-like"/>
    <property type="match status" value="1"/>
</dbReference>
<evidence type="ECO:0000259" key="7">
    <source>
        <dbReference type="PROSITE" id="PS50109"/>
    </source>
</evidence>
<evidence type="ECO:0000313" key="11">
    <source>
        <dbReference type="Proteomes" id="UP001597472"/>
    </source>
</evidence>
<evidence type="ECO:0000256" key="6">
    <source>
        <dbReference type="ARBA" id="ARBA00023136"/>
    </source>
</evidence>
<evidence type="ECO:0000313" key="10">
    <source>
        <dbReference type="EMBL" id="MFD2551144.1"/>
    </source>
</evidence>
<dbReference type="InterPro" id="IPR036097">
    <property type="entry name" value="HisK_dim/P_sf"/>
</dbReference>
<dbReference type="InterPro" id="IPR005467">
    <property type="entry name" value="His_kinase_dom"/>
</dbReference>
<dbReference type="Pfam" id="PF01590">
    <property type="entry name" value="GAF"/>
    <property type="match status" value="1"/>
</dbReference>
<dbReference type="PROSITE" id="PS50112">
    <property type="entry name" value="PAS"/>
    <property type="match status" value="1"/>
</dbReference>
<accession>A0ABW5KQU3</accession>
<dbReference type="CDD" id="cd00130">
    <property type="entry name" value="PAS"/>
    <property type="match status" value="1"/>
</dbReference>
<feature type="domain" description="Histidine kinase" evidence="7">
    <location>
        <begin position="505"/>
        <end position="712"/>
    </location>
</feature>
<dbReference type="SMART" id="SM00091">
    <property type="entry name" value="PAS"/>
    <property type="match status" value="2"/>
</dbReference>
<dbReference type="PANTHER" id="PTHR42878">
    <property type="entry name" value="TWO-COMPONENT HISTIDINE KINASE"/>
    <property type="match status" value="1"/>
</dbReference>
<dbReference type="Gene3D" id="3.30.450.40">
    <property type="match status" value="1"/>
</dbReference>
<dbReference type="PROSITE" id="PS50113">
    <property type="entry name" value="PAC"/>
    <property type="match status" value="1"/>
</dbReference>
<dbReference type="InterPro" id="IPR003018">
    <property type="entry name" value="GAF"/>
</dbReference>
<evidence type="ECO:0000256" key="2">
    <source>
        <dbReference type="ARBA" id="ARBA00012438"/>
    </source>
</evidence>
<dbReference type="NCBIfam" id="TIGR00229">
    <property type="entry name" value="sensory_box"/>
    <property type="match status" value="1"/>
</dbReference>
<dbReference type="Gene3D" id="1.10.287.130">
    <property type="match status" value="1"/>
</dbReference>
<keyword evidence="6" id="KW-0472">Membrane</keyword>
<dbReference type="PANTHER" id="PTHR42878:SF15">
    <property type="entry name" value="BACTERIOPHYTOCHROME"/>
    <property type="match status" value="1"/>
</dbReference>
<dbReference type="InterPro" id="IPR004358">
    <property type="entry name" value="Sig_transdc_His_kin-like_C"/>
</dbReference>
<dbReference type="PRINTS" id="PR00344">
    <property type="entry name" value="BCTRLSENSOR"/>
</dbReference>
<dbReference type="EMBL" id="JBHULS010000002">
    <property type="protein sequence ID" value="MFD2551144.1"/>
    <property type="molecule type" value="Genomic_DNA"/>
</dbReference>
<dbReference type="InterPro" id="IPR000700">
    <property type="entry name" value="PAS-assoc_C"/>
</dbReference>
<dbReference type="InterPro" id="IPR003661">
    <property type="entry name" value="HisK_dim/P_dom"/>
</dbReference>
<dbReference type="SMART" id="SM00065">
    <property type="entry name" value="GAF"/>
    <property type="match status" value="1"/>
</dbReference>
<keyword evidence="11" id="KW-1185">Reference proteome</keyword>
<reference evidence="11" key="1">
    <citation type="journal article" date="2019" name="Int. J. Syst. Evol. Microbiol.">
        <title>The Global Catalogue of Microorganisms (GCM) 10K type strain sequencing project: providing services to taxonomists for standard genome sequencing and annotation.</title>
        <authorList>
            <consortium name="The Broad Institute Genomics Platform"/>
            <consortium name="The Broad Institute Genome Sequencing Center for Infectious Disease"/>
            <person name="Wu L."/>
            <person name="Ma J."/>
        </authorList>
    </citation>
    <scope>NUCLEOTIDE SEQUENCE [LARGE SCALE GENOMIC DNA]</scope>
    <source>
        <strain evidence="11">KCTC 42587</strain>
    </source>
</reference>
<keyword evidence="5" id="KW-0418">Kinase</keyword>
<gene>
    <name evidence="10" type="ORF">ACFSQP_04885</name>
</gene>
<dbReference type="InterPro" id="IPR029016">
    <property type="entry name" value="GAF-like_dom_sf"/>
</dbReference>
<dbReference type="InterPro" id="IPR000014">
    <property type="entry name" value="PAS"/>
</dbReference>
<dbReference type="EC" id="2.7.13.3" evidence="2"/>
<keyword evidence="3" id="KW-0597">Phosphoprotein</keyword>
<dbReference type="CDD" id="cd00082">
    <property type="entry name" value="HisKA"/>
    <property type="match status" value="1"/>
</dbReference>
<dbReference type="InterPro" id="IPR001610">
    <property type="entry name" value="PAC"/>
</dbReference>
<organism evidence="10 11">
    <name type="scientific">Bizionia sediminis</name>
    <dbReference type="NCBI Taxonomy" id="1737064"/>
    <lineage>
        <taxon>Bacteria</taxon>
        <taxon>Pseudomonadati</taxon>
        <taxon>Bacteroidota</taxon>
        <taxon>Flavobacteriia</taxon>
        <taxon>Flavobacteriales</taxon>
        <taxon>Flavobacteriaceae</taxon>
        <taxon>Bizionia</taxon>
    </lineage>
</organism>
<dbReference type="InterPro" id="IPR036890">
    <property type="entry name" value="HATPase_C_sf"/>
</dbReference>
<keyword evidence="4" id="KW-0808">Transferase</keyword>
<dbReference type="SUPFAM" id="SSF47384">
    <property type="entry name" value="Homodimeric domain of signal transducing histidine kinase"/>
    <property type="match status" value="1"/>
</dbReference>
<dbReference type="InterPro" id="IPR035965">
    <property type="entry name" value="PAS-like_dom_sf"/>
</dbReference>
<dbReference type="SMART" id="SM00387">
    <property type="entry name" value="HATPase_c"/>
    <property type="match status" value="1"/>
</dbReference>
<dbReference type="RefSeq" id="WP_376892252.1">
    <property type="nucleotide sequence ID" value="NZ_JBHULS010000002.1"/>
</dbReference>
<dbReference type="Gene3D" id="3.30.565.10">
    <property type="entry name" value="Histidine kinase-like ATPase, C-terminal domain"/>
    <property type="match status" value="1"/>
</dbReference>
<dbReference type="Pfam" id="PF02518">
    <property type="entry name" value="HATPase_c"/>
    <property type="match status" value="1"/>
</dbReference>
<dbReference type="InterPro" id="IPR050351">
    <property type="entry name" value="BphY/WalK/GraS-like"/>
</dbReference>
<sequence>MELKGLSSLIKQLETERLKNRSLEAIISFIRQENNQLKQQLESRVIQTPNKTKSEQANQQLIGVLDLVITRLFGMHDVYEIAREIASILAEYLGTNDCVIYAVLEDKQEVEQIAAIGDKLTPTDEIRNKLTLKFGEGIVGAVAVSGKPEIIVNTAKDSRYIPDITNNLSELTVPIILNNKVIGIIDSEHPDANFFNVEQLKTVESVARLAALKVKNALNIKERDQFERELLTSETRLSSLISSLEAGILLENENREIVLTNQKFCDLFQIPVPPETLIGQDCTNAAQESKALFKDPEKFTNRIDYILKTRKKVLADELVMVNDVVLERDYIPIFSNNEYLGHLWSYRDVSLSRNYQKSLEAQRLKYSNIISNMNLGLMEVDNEDRILMVNKSFEKMSGYKEHELVGKKGVEVFLDSTSKKVLQEQIENRIAGKSNNYEVVIKNKQGEPRHWLVSGGPNYNLNNELVGSIGIHLDISEQKRLAFQKESLLKKLKKSNEELEEYAHIVSHDLKSPLRNVSALANWIKTDNLELLKEESIEHFKQIELTLEKMDNLISGILQYASVSDDAVVNEEVDLNVLITTMIQTLHIPKNITITIVKQLPKLVFNKLQIQQVFQNLIMNAIEHANKPNSMIEIDYTETDTHYEVSVKDNGVGIETKYHKKIFKMFKSIHQKPSNSGIGLAIVKKILTMNGGDIRVESTLDSGATFFVALKK</sequence>
<evidence type="ECO:0000256" key="5">
    <source>
        <dbReference type="ARBA" id="ARBA00022777"/>
    </source>
</evidence>
<evidence type="ECO:0000256" key="1">
    <source>
        <dbReference type="ARBA" id="ARBA00000085"/>
    </source>
</evidence>
<dbReference type="SMART" id="SM00086">
    <property type="entry name" value="PAC"/>
    <property type="match status" value="1"/>
</dbReference>
<feature type="domain" description="PAC" evidence="9">
    <location>
        <begin position="435"/>
        <end position="487"/>
    </location>
</feature>
<dbReference type="Pfam" id="PF13426">
    <property type="entry name" value="PAS_9"/>
    <property type="match status" value="2"/>
</dbReference>
<evidence type="ECO:0000259" key="9">
    <source>
        <dbReference type="PROSITE" id="PS50113"/>
    </source>
</evidence>
<feature type="domain" description="PAS" evidence="8">
    <location>
        <begin position="362"/>
        <end position="433"/>
    </location>
</feature>
<name>A0ABW5KQU3_9FLAO</name>
<comment type="caution">
    <text evidence="10">The sequence shown here is derived from an EMBL/GenBank/DDBJ whole genome shotgun (WGS) entry which is preliminary data.</text>
</comment>
<dbReference type="SUPFAM" id="SSF55785">
    <property type="entry name" value="PYP-like sensor domain (PAS domain)"/>
    <property type="match status" value="2"/>
</dbReference>